<dbReference type="InterPro" id="IPR003439">
    <property type="entry name" value="ABC_transporter-like_ATP-bd"/>
</dbReference>
<dbReference type="PANTHER" id="PTHR42711:SF1">
    <property type="entry name" value="ABC-TRANSPORT PROTEIN, ATP-BINDING COMPONENT"/>
    <property type="match status" value="1"/>
</dbReference>
<evidence type="ECO:0000256" key="3">
    <source>
        <dbReference type="ARBA" id="ARBA00022840"/>
    </source>
</evidence>
<evidence type="ECO:0000256" key="1">
    <source>
        <dbReference type="ARBA" id="ARBA00022448"/>
    </source>
</evidence>
<keyword evidence="3 5" id="KW-0067">ATP-binding</keyword>
<keyword evidence="6" id="KW-1185">Reference proteome</keyword>
<dbReference type="Pfam" id="PF00005">
    <property type="entry name" value="ABC_tran"/>
    <property type="match status" value="1"/>
</dbReference>
<evidence type="ECO:0000313" key="6">
    <source>
        <dbReference type="Proteomes" id="UP000693672"/>
    </source>
</evidence>
<sequence length="360" mass="40892">MNVCFNVRLDSLYYWMFLEGVIGMTLIKVDELTKVFQRQQKTPGFAGTMKDLFYRQYTDKVAVDSISFEIGRGEIVGYIGPNGAGKSTTIKMLSGILVPTSGIVEVGGLVPYRSRKEYSRRIGVVFGQRTQLWWDIPVSESFRLMKYMYKISDQDYKRSIELFSDILDIDEFMNAPVRQLSLGQRMRADLCAALLHNPDILYLDEPTIGLDVVVKENIREFIKQVNLERKTTVILTTHDMSDIEKLCSRVIVIDRGKLMYDGVLNQLKTIYGSGETMIVETADPVQPWDELAHLGIDDFDYDGKSITIKYDKTVVNSTAILRVLMSKITITDFVVHPCEIEQIIRKMYENPLSAAVAAGS</sequence>
<dbReference type="PROSITE" id="PS00211">
    <property type="entry name" value="ABC_TRANSPORTER_1"/>
    <property type="match status" value="1"/>
</dbReference>
<evidence type="ECO:0000313" key="5">
    <source>
        <dbReference type="EMBL" id="CAG7632154.1"/>
    </source>
</evidence>
<proteinExistence type="predicted"/>
<dbReference type="EMBL" id="CAJVAS010000014">
    <property type="protein sequence ID" value="CAG7632154.1"/>
    <property type="molecule type" value="Genomic_DNA"/>
</dbReference>
<dbReference type="PANTHER" id="PTHR42711">
    <property type="entry name" value="ABC TRANSPORTER ATP-BINDING PROTEIN"/>
    <property type="match status" value="1"/>
</dbReference>
<dbReference type="Proteomes" id="UP000693672">
    <property type="component" value="Unassembled WGS sequence"/>
</dbReference>
<dbReference type="GO" id="GO:0005524">
    <property type="term" value="F:ATP binding"/>
    <property type="evidence" value="ECO:0007669"/>
    <property type="project" value="UniProtKB-KW"/>
</dbReference>
<protein>
    <submittedName>
        <fullName evidence="5">Vitamin B12 import ATP-binding protein BtuD</fullName>
    </submittedName>
</protein>
<dbReference type="AlphaFoldDB" id="A0A916K2D7"/>
<dbReference type="SMART" id="SM00382">
    <property type="entry name" value="AAA"/>
    <property type="match status" value="1"/>
</dbReference>
<reference evidence="5" key="1">
    <citation type="submission" date="2021-06" db="EMBL/GenBank/DDBJ databases">
        <authorList>
            <person name="Criscuolo A."/>
        </authorList>
    </citation>
    <scope>NUCLEOTIDE SEQUENCE</scope>
    <source>
        <strain evidence="5">CIP111600</strain>
    </source>
</reference>
<dbReference type="InterPro" id="IPR050763">
    <property type="entry name" value="ABC_transporter_ATP-binding"/>
</dbReference>
<dbReference type="PROSITE" id="PS50893">
    <property type="entry name" value="ABC_TRANSPORTER_2"/>
    <property type="match status" value="1"/>
</dbReference>
<organism evidence="5 6">
    <name type="scientific">Paenibacillus solanacearum</name>
    <dbReference type="NCBI Taxonomy" id="2048548"/>
    <lineage>
        <taxon>Bacteria</taxon>
        <taxon>Bacillati</taxon>
        <taxon>Bacillota</taxon>
        <taxon>Bacilli</taxon>
        <taxon>Bacillales</taxon>
        <taxon>Paenibacillaceae</taxon>
        <taxon>Paenibacillus</taxon>
    </lineage>
</organism>
<comment type="caution">
    <text evidence="5">The sequence shown here is derived from an EMBL/GenBank/DDBJ whole genome shotgun (WGS) entry which is preliminary data.</text>
</comment>
<keyword evidence="1" id="KW-0813">Transport</keyword>
<dbReference type="InterPro" id="IPR017871">
    <property type="entry name" value="ABC_transporter-like_CS"/>
</dbReference>
<dbReference type="CDD" id="cd03267">
    <property type="entry name" value="ABC_NatA_like"/>
    <property type="match status" value="1"/>
</dbReference>
<dbReference type="InterPro" id="IPR003593">
    <property type="entry name" value="AAA+_ATPase"/>
</dbReference>
<evidence type="ECO:0000256" key="2">
    <source>
        <dbReference type="ARBA" id="ARBA00022741"/>
    </source>
</evidence>
<keyword evidence="2" id="KW-0547">Nucleotide-binding</keyword>
<evidence type="ECO:0000259" key="4">
    <source>
        <dbReference type="PROSITE" id="PS50893"/>
    </source>
</evidence>
<feature type="domain" description="ABC transporter" evidence="4">
    <location>
        <begin position="47"/>
        <end position="280"/>
    </location>
</feature>
<accession>A0A916K2D7</accession>
<gene>
    <name evidence="5" type="primary">btuD_16</name>
    <name evidence="5" type="ORF">PAESOLCIP111_03352</name>
</gene>
<dbReference type="GO" id="GO:0016887">
    <property type="term" value="F:ATP hydrolysis activity"/>
    <property type="evidence" value="ECO:0007669"/>
    <property type="project" value="InterPro"/>
</dbReference>
<name>A0A916K2D7_9BACL</name>